<dbReference type="Proteomes" id="UP001234297">
    <property type="component" value="Chromosome 5"/>
</dbReference>
<keyword evidence="2" id="KW-1185">Reference proteome</keyword>
<organism evidence="1 2">
    <name type="scientific">Persea americana</name>
    <name type="common">Avocado</name>
    <dbReference type="NCBI Taxonomy" id="3435"/>
    <lineage>
        <taxon>Eukaryota</taxon>
        <taxon>Viridiplantae</taxon>
        <taxon>Streptophyta</taxon>
        <taxon>Embryophyta</taxon>
        <taxon>Tracheophyta</taxon>
        <taxon>Spermatophyta</taxon>
        <taxon>Magnoliopsida</taxon>
        <taxon>Magnoliidae</taxon>
        <taxon>Laurales</taxon>
        <taxon>Lauraceae</taxon>
        <taxon>Persea</taxon>
    </lineage>
</organism>
<name>A0ACC2M120_PERAE</name>
<accession>A0ACC2M120</accession>
<sequence length="84" mass="9268">MVKLHLPNYFFSMVEVTKAVTVGHSGVAVMLELQFCLDSNYSKRRIPSAIAYSQRRIPSAILTATVISAAIKISLSYAMDFQGL</sequence>
<comment type="caution">
    <text evidence="1">The sequence shown here is derived from an EMBL/GenBank/DDBJ whole genome shotgun (WGS) entry which is preliminary data.</text>
</comment>
<dbReference type="EMBL" id="CM056813">
    <property type="protein sequence ID" value="KAJ8639355.1"/>
    <property type="molecule type" value="Genomic_DNA"/>
</dbReference>
<protein>
    <submittedName>
        <fullName evidence="1">Uncharacterized protein</fullName>
    </submittedName>
</protein>
<proteinExistence type="predicted"/>
<gene>
    <name evidence="1" type="ORF">MRB53_016049</name>
</gene>
<evidence type="ECO:0000313" key="2">
    <source>
        <dbReference type="Proteomes" id="UP001234297"/>
    </source>
</evidence>
<reference evidence="1 2" key="1">
    <citation type="journal article" date="2022" name="Hortic Res">
        <title>A haplotype resolved chromosomal level avocado genome allows analysis of novel avocado genes.</title>
        <authorList>
            <person name="Nath O."/>
            <person name="Fletcher S.J."/>
            <person name="Hayward A."/>
            <person name="Shaw L.M."/>
            <person name="Masouleh A.K."/>
            <person name="Furtado A."/>
            <person name="Henry R.J."/>
            <person name="Mitter N."/>
        </authorList>
    </citation>
    <scope>NUCLEOTIDE SEQUENCE [LARGE SCALE GENOMIC DNA]</scope>
    <source>
        <strain evidence="2">cv. Hass</strain>
    </source>
</reference>
<evidence type="ECO:0000313" key="1">
    <source>
        <dbReference type="EMBL" id="KAJ8639355.1"/>
    </source>
</evidence>